<keyword evidence="3" id="KW-1185">Reference proteome</keyword>
<dbReference type="InterPro" id="IPR029063">
    <property type="entry name" value="SAM-dependent_MTases_sf"/>
</dbReference>
<dbReference type="Proteomes" id="UP001596233">
    <property type="component" value="Unassembled WGS sequence"/>
</dbReference>
<keyword evidence="2" id="KW-0489">Methyltransferase</keyword>
<sequence>MNDQKLLDFYLSMREPEAYQWNLSPRSLYLEFETRDFFSRNFKVFDGINAINIGIGVGEWDDYLGYIMNGLGRLTSIDIDQDICNIFRYRQKREGHPNSSNIICEDFLTCKLPRMDYDLVTMIGSALQEIGAYREVFEKICYILKPNGYLMYMDFDKYNNKEKLQEILHELCMEVEEIEEYNRFSNTRFYCMKIRRLDKI</sequence>
<dbReference type="SUPFAM" id="SSF53335">
    <property type="entry name" value="S-adenosyl-L-methionine-dependent methyltransferases"/>
    <property type="match status" value="1"/>
</dbReference>
<proteinExistence type="predicted"/>
<comment type="caution">
    <text evidence="2">The sequence shown here is derived from an EMBL/GenBank/DDBJ whole genome shotgun (WGS) entry which is preliminary data.</text>
</comment>
<feature type="domain" description="Methyltransferase" evidence="1">
    <location>
        <begin position="52"/>
        <end position="148"/>
    </location>
</feature>
<dbReference type="EMBL" id="JBHSTE010000003">
    <property type="protein sequence ID" value="MFC6333144.1"/>
    <property type="molecule type" value="Genomic_DNA"/>
</dbReference>
<dbReference type="InterPro" id="IPR041698">
    <property type="entry name" value="Methyltransf_25"/>
</dbReference>
<evidence type="ECO:0000313" key="2">
    <source>
        <dbReference type="EMBL" id="MFC6333144.1"/>
    </source>
</evidence>
<organism evidence="2 3">
    <name type="scientific">Paenibacillus septentrionalis</name>
    <dbReference type="NCBI Taxonomy" id="429342"/>
    <lineage>
        <taxon>Bacteria</taxon>
        <taxon>Bacillati</taxon>
        <taxon>Bacillota</taxon>
        <taxon>Bacilli</taxon>
        <taxon>Bacillales</taxon>
        <taxon>Paenibacillaceae</taxon>
        <taxon>Paenibacillus</taxon>
    </lineage>
</organism>
<evidence type="ECO:0000313" key="3">
    <source>
        <dbReference type="Proteomes" id="UP001596233"/>
    </source>
</evidence>
<dbReference type="Gene3D" id="3.40.50.150">
    <property type="entry name" value="Vaccinia Virus protein VP39"/>
    <property type="match status" value="1"/>
</dbReference>
<dbReference type="CDD" id="cd02440">
    <property type="entry name" value="AdoMet_MTases"/>
    <property type="match status" value="1"/>
</dbReference>
<protein>
    <submittedName>
        <fullName evidence="2">Methyltransferase domain-containing protein</fullName>
    </submittedName>
</protein>
<dbReference type="GO" id="GO:0032259">
    <property type="term" value="P:methylation"/>
    <property type="evidence" value="ECO:0007669"/>
    <property type="project" value="UniProtKB-KW"/>
</dbReference>
<dbReference type="RefSeq" id="WP_379234290.1">
    <property type="nucleotide sequence ID" value="NZ_JBHSTE010000003.1"/>
</dbReference>
<gene>
    <name evidence="2" type="ORF">ACFP56_10965</name>
</gene>
<keyword evidence="2" id="KW-0808">Transferase</keyword>
<dbReference type="GO" id="GO:0008168">
    <property type="term" value="F:methyltransferase activity"/>
    <property type="evidence" value="ECO:0007669"/>
    <property type="project" value="UniProtKB-KW"/>
</dbReference>
<evidence type="ECO:0000259" key="1">
    <source>
        <dbReference type="Pfam" id="PF13649"/>
    </source>
</evidence>
<name>A0ABW1V6R2_9BACL</name>
<dbReference type="Pfam" id="PF13649">
    <property type="entry name" value="Methyltransf_25"/>
    <property type="match status" value="1"/>
</dbReference>
<accession>A0ABW1V6R2</accession>
<reference evidence="3" key="1">
    <citation type="journal article" date="2019" name="Int. J. Syst. Evol. Microbiol.">
        <title>The Global Catalogue of Microorganisms (GCM) 10K type strain sequencing project: providing services to taxonomists for standard genome sequencing and annotation.</title>
        <authorList>
            <consortium name="The Broad Institute Genomics Platform"/>
            <consortium name="The Broad Institute Genome Sequencing Center for Infectious Disease"/>
            <person name="Wu L."/>
            <person name="Ma J."/>
        </authorList>
    </citation>
    <scope>NUCLEOTIDE SEQUENCE [LARGE SCALE GENOMIC DNA]</scope>
    <source>
        <strain evidence="3">PCU 280</strain>
    </source>
</reference>